<protein>
    <recommendedName>
        <fullName evidence="5 17">NADH-ubiquinone oxidoreductase chain 4</fullName>
        <ecNumber evidence="4 17">7.1.1.2</ecNumber>
    </recommendedName>
</protein>
<keyword evidence="13 17" id="KW-0830">Ubiquinone</keyword>
<dbReference type="PANTHER" id="PTHR43507:SF20">
    <property type="entry name" value="NADH-UBIQUINONE OXIDOREDUCTASE CHAIN 4"/>
    <property type="match status" value="1"/>
</dbReference>
<feature type="transmembrane region" description="Helical" evidence="17">
    <location>
        <begin position="91"/>
        <end position="108"/>
    </location>
</feature>
<evidence type="ECO:0000256" key="5">
    <source>
        <dbReference type="ARBA" id="ARBA00021006"/>
    </source>
</evidence>
<comment type="similarity">
    <text evidence="3 17">Belongs to the complex I subunit 4 family.</text>
</comment>
<dbReference type="CTD" id="4538"/>
<evidence type="ECO:0000256" key="17">
    <source>
        <dbReference type="RuleBase" id="RU003297"/>
    </source>
</evidence>
<dbReference type="InterPro" id="IPR000260">
    <property type="entry name" value="NADH4_N"/>
</dbReference>
<dbReference type="GO" id="GO:0042773">
    <property type="term" value="P:ATP synthesis coupled electron transport"/>
    <property type="evidence" value="ECO:0007669"/>
    <property type="project" value="InterPro"/>
</dbReference>
<feature type="transmembrane region" description="Helical" evidence="17">
    <location>
        <begin position="21"/>
        <end position="43"/>
    </location>
</feature>
<dbReference type="GO" id="GO:0048039">
    <property type="term" value="F:ubiquinone binding"/>
    <property type="evidence" value="ECO:0007669"/>
    <property type="project" value="TreeGrafter"/>
</dbReference>
<dbReference type="GO" id="GO:0003954">
    <property type="term" value="F:NADH dehydrogenase activity"/>
    <property type="evidence" value="ECO:0007669"/>
    <property type="project" value="TreeGrafter"/>
</dbReference>
<evidence type="ECO:0000313" key="20">
    <source>
        <dbReference type="EMBL" id="APC61724.1"/>
    </source>
</evidence>
<dbReference type="GO" id="GO:0031966">
    <property type="term" value="C:mitochondrial membrane"/>
    <property type="evidence" value="ECO:0007669"/>
    <property type="project" value="UniProtKB-SubCell"/>
</dbReference>
<evidence type="ECO:0000256" key="3">
    <source>
        <dbReference type="ARBA" id="ARBA00009025"/>
    </source>
</evidence>
<dbReference type="InterPro" id="IPR003918">
    <property type="entry name" value="NADH_UbQ_OxRdtase"/>
</dbReference>
<dbReference type="Pfam" id="PF00361">
    <property type="entry name" value="Proton_antipo_M"/>
    <property type="match status" value="1"/>
</dbReference>
<organism evidence="20">
    <name type="scientific">Cryptopygus terranovus</name>
    <dbReference type="NCBI Taxonomy" id="1906390"/>
    <lineage>
        <taxon>Eukaryota</taxon>
        <taxon>Metazoa</taxon>
        <taxon>Ecdysozoa</taxon>
        <taxon>Arthropoda</taxon>
        <taxon>Hexapoda</taxon>
        <taxon>Collembola</taxon>
        <taxon>Entomobryomorpha</taxon>
        <taxon>Isotomoidea</taxon>
        <taxon>Isotomidae</taxon>
        <taxon>Anurophorinae</taxon>
        <taxon>Cryptopygus</taxon>
    </lineage>
</organism>
<evidence type="ECO:0000256" key="10">
    <source>
        <dbReference type="ARBA" id="ARBA00022982"/>
    </source>
</evidence>
<dbReference type="AlphaFoldDB" id="A0A343A7X9"/>
<comment type="function">
    <text evidence="17">Core subunit of the mitochondrial membrane respiratory chain NADH dehydrogenase (Complex I) which catalyzes electron transfer from NADH through the respiratory chain, using ubiquinone as an electron acceptor. Essential for the catalytic activity and assembly of complex I.</text>
</comment>
<feature type="domain" description="NADH:ubiquinone oxidoreductase chain 4 N-terminal" evidence="19">
    <location>
        <begin position="2"/>
        <end position="105"/>
    </location>
</feature>
<evidence type="ECO:0000256" key="8">
    <source>
        <dbReference type="ARBA" id="ARBA00022692"/>
    </source>
</evidence>
<geneLocation type="mitochondrion" evidence="20"/>
<keyword evidence="15 17" id="KW-0472">Membrane</keyword>
<evidence type="ECO:0000256" key="6">
    <source>
        <dbReference type="ARBA" id="ARBA00022448"/>
    </source>
</evidence>
<evidence type="ECO:0000259" key="19">
    <source>
        <dbReference type="Pfam" id="PF01059"/>
    </source>
</evidence>
<comment type="catalytic activity">
    <reaction evidence="16 17">
        <text>a ubiquinone + NADH + 5 H(+)(in) = a ubiquinol + NAD(+) + 4 H(+)(out)</text>
        <dbReference type="Rhea" id="RHEA:29091"/>
        <dbReference type="Rhea" id="RHEA-COMP:9565"/>
        <dbReference type="Rhea" id="RHEA-COMP:9566"/>
        <dbReference type="ChEBI" id="CHEBI:15378"/>
        <dbReference type="ChEBI" id="CHEBI:16389"/>
        <dbReference type="ChEBI" id="CHEBI:17976"/>
        <dbReference type="ChEBI" id="CHEBI:57540"/>
        <dbReference type="ChEBI" id="CHEBI:57945"/>
        <dbReference type="EC" id="7.1.1.2"/>
    </reaction>
</comment>
<feature type="transmembrane region" description="Helical" evidence="17">
    <location>
        <begin position="218"/>
        <end position="239"/>
    </location>
</feature>
<accession>A0A343A7X9</accession>
<feature type="transmembrane region" description="Helical" evidence="17">
    <location>
        <begin position="63"/>
        <end position="82"/>
    </location>
</feature>
<evidence type="ECO:0000259" key="18">
    <source>
        <dbReference type="Pfam" id="PF00361"/>
    </source>
</evidence>
<name>A0A343A7X9_9HEXA</name>
<dbReference type="RefSeq" id="YP_009480517.1">
    <property type="nucleotide sequence ID" value="NC_037610.1"/>
</dbReference>
<evidence type="ECO:0000256" key="13">
    <source>
        <dbReference type="ARBA" id="ARBA00023075"/>
    </source>
</evidence>
<evidence type="ECO:0000256" key="11">
    <source>
        <dbReference type="ARBA" id="ARBA00022989"/>
    </source>
</evidence>
<evidence type="ECO:0000256" key="4">
    <source>
        <dbReference type="ARBA" id="ARBA00012944"/>
    </source>
</evidence>
<feature type="transmembrane region" description="Helical" evidence="17">
    <location>
        <begin position="341"/>
        <end position="365"/>
    </location>
</feature>
<dbReference type="PANTHER" id="PTHR43507">
    <property type="entry name" value="NADH-UBIQUINONE OXIDOREDUCTASE CHAIN 4"/>
    <property type="match status" value="1"/>
</dbReference>
<feature type="domain" description="NADH:quinone oxidoreductase/Mrp antiporter transmembrane" evidence="18">
    <location>
        <begin position="110"/>
        <end position="397"/>
    </location>
</feature>
<feature type="transmembrane region" description="Helical" evidence="17">
    <location>
        <begin position="385"/>
        <end position="408"/>
    </location>
</feature>
<evidence type="ECO:0000256" key="9">
    <source>
        <dbReference type="ARBA" id="ARBA00022967"/>
    </source>
</evidence>
<keyword evidence="6 17" id="KW-0813">Transport</keyword>
<dbReference type="GO" id="GO:0008137">
    <property type="term" value="F:NADH dehydrogenase (ubiquinone) activity"/>
    <property type="evidence" value="ECO:0007669"/>
    <property type="project" value="UniProtKB-UniRule"/>
</dbReference>
<keyword evidence="12 17" id="KW-0520">NAD</keyword>
<keyword evidence="9" id="KW-1278">Translocase</keyword>
<comment type="function">
    <text evidence="1">Core subunit of the mitochondrial membrane respiratory chain NADH dehydrogenase (Complex I) that is believed to belong to the minimal assembly required for catalysis. Complex I functions in the transfer of electrons from NADH to the respiratory chain. The immediate electron acceptor for the enzyme is believed to be ubiquinone.</text>
</comment>
<feature type="transmembrane region" description="Helical" evidence="17">
    <location>
        <begin position="141"/>
        <end position="166"/>
    </location>
</feature>
<keyword evidence="14 17" id="KW-0496">Mitochondrion</keyword>
<evidence type="ECO:0000256" key="1">
    <source>
        <dbReference type="ARBA" id="ARBA00003257"/>
    </source>
</evidence>
<evidence type="ECO:0000256" key="15">
    <source>
        <dbReference type="ARBA" id="ARBA00023136"/>
    </source>
</evidence>
<feature type="transmembrane region" description="Helical" evidence="17">
    <location>
        <begin position="280"/>
        <end position="302"/>
    </location>
</feature>
<dbReference type="Pfam" id="PF01059">
    <property type="entry name" value="Oxidored_q5_N"/>
    <property type="match status" value="1"/>
</dbReference>
<evidence type="ECO:0000256" key="16">
    <source>
        <dbReference type="ARBA" id="ARBA00049551"/>
    </source>
</evidence>
<feature type="transmembrane region" description="Helical" evidence="17">
    <location>
        <begin position="429"/>
        <end position="451"/>
    </location>
</feature>
<dbReference type="InterPro" id="IPR001750">
    <property type="entry name" value="ND/Mrp_TM"/>
</dbReference>
<dbReference type="GeneID" id="36839035"/>
<keyword evidence="10 17" id="KW-0249">Electron transport</keyword>
<sequence length="452" mass="51214">MMVGLILFTLSSMIYLMFINLKSMIYFINFSMILLMGLCLFNYQDSYSLEVMNLYLDSMSTSLVILSIWVSLLMIVSSYKIIQFNEYSKTFSLLIYILMEVLIITFYVGNYLLFYFFFEISLIPTLLIILGWGYQPERLQAGVYFIFYTLTASLPLLLGILYNFTFGFDLSFWSSFSSSVMITSKLQSLLALIMILAFLVKLPMYATHLWLPKAHVEAPVAGSMILAGVLLKLGGYGLIRVNSLIYYSFMKFNNYIIGLSLVGMTYVGLICCRLNDFKALVAYSSVAHMAMVICGCMSLFNWGYEGSLAMMIGHGISSSGLFCIVNMYYERLGSRSFYINKGLLLIFPIFSLSIFLLSAANIAAPPSINLFSEIFLMGSIMSFDTLMFLVFPVGSFLGAVFTIFMFSYSQHGKIYYLSYSLVGNNIRESHVLFMHIIPVNLIILNPSLFLMV</sequence>
<feature type="transmembrane region" description="Helical" evidence="17">
    <location>
        <begin position="245"/>
        <end position="268"/>
    </location>
</feature>
<dbReference type="EMBL" id="KX863671">
    <property type="protein sequence ID" value="APC61724.1"/>
    <property type="molecule type" value="Genomic_DNA"/>
</dbReference>
<evidence type="ECO:0000256" key="7">
    <source>
        <dbReference type="ARBA" id="ARBA00022660"/>
    </source>
</evidence>
<feature type="transmembrane region" description="Helical" evidence="17">
    <location>
        <begin position="308"/>
        <end position="329"/>
    </location>
</feature>
<keyword evidence="7 17" id="KW-0679">Respiratory chain</keyword>
<feature type="transmembrane region" description="Helical" evidence="17">
    <location>
        <begin position="186"/>
        <end position="206"/>
    </location>
</feature>
<gene>
    <name evidence="20" type="primary">ND4</name>
</gene>
<evidence type="ECO:0000256" key="12">
    <source>
        <dbReference type="ARBA" id="ARBA00023027"/>
    </source>
</evidence>
<reference evidence="20" key="1">
    <citation type="submission" date="2016-09" db="EMBL/GenBank/DDBJ databases">
        <title>The complete mitochondrial genome of the Antarctic sprigtail Cryptopygus terranovus.</title>
        <authorList>
            <person name="Carapelli A."/>
            <person name="Leo C."/>
            <person name="Frati F."/>
        </authorList>
    </citation>
    <scope>NUCLEOTIDE SEQUENCE</scope>
</reference>
<evidence type="ECO:0000256" key="14">
    <source>
        <dbReference type="ARBA" id="ARBA00023128"/>
    </source>
</evidence>
<dbReference type="PRINTS" id="PR01437">
    <property type="entry name" value="NUOXDRDTASE4"/>
</dbReference>
<keyword evidence="8 17" id="KW-0812">Transmembrane</keyword>
<dbReference type="EC" id="7.1.1.2" evidence="4 17"/>
<proteinExistence type="inferred from homology"/>
<dbReference type="GO" id="GO:0015990">
    <property type="term" value="P:electron transport coupled proton transport"/>
    <property type="evidence" value="ECO:0007669"/>
    <property type="project" value="TreeGrafter"/>
</dbReference>
<comment type="subcellular location">
    <subcellularLocation>
        <location evidence="2 17">Mitochondrion membrane</location>
        <topology evidence="2 17">Multi-pass membrane protein</topology>
    </subcellularLocation>
</comment>
<keyword evidence="11 17" id="KW-1133">Transmembrane helix</keyword>
<feature type="transmembrane region" description="Helical" evidence="17">
    <location>
        <begin position="114"/>
        <end position="134"/>
    </location>
</feature>
<evidence type="ECO:0000256" key="2">
    <source>
        <dbReference type="ARBA" id="ARBA00004225"/>
    </source>
</evidence>